<gene>
    <name evidence="1" type="ORF">AB1207_14150</name>
</gene>
<dbReference type="RefSeq" id="WP_367639025.1">
    <property type="nucleotide sequence ID" value="NZ_JBFNQN010000009.1"/>
</dbReference>
<keyword evidence="2" id="KW-1185">Reference proteome</keyword>
<organism evidence="1 2">
    <name type="scientific">Kineococcus endophyticus</name>
    <dbReference type="NCBI Taxonomy" id="1181883"/>
    <lineage>
        <taxon>Bacteria</taxon>
        <taxon>Bacillati</taxon>
        <taxon>Actinomycetota</taxon>
        <taxon>Actinomycetes</taxon>
        <taxon>Kineosporiales</taxon>
        <taxon>Kineosporiaceae</taxon>
        <taxon>Kineococcus</taxon>
    </lineage>
</organism>
<name>A0ABV3P8D6_9ACTN</name>
<protein>
    <recommendedName>
        <fullName evidence="3">Asparagine synthase (Glutamine-hydrolysing)</fullName>
    </recommendedName>
</protein>
<evidence type="ECO:0000313" key="2">
    <source>
        <dbReference type="Proteomes" id="UP001555826"/>
    </source>
</evidence>
<dbReference type="Gene3D" id="3.40.50.620">
    <property type="entry name" value="HUPs"/>
    <property type="match status" value="1"/>
</dbReference>
<dbReference type="Proteomes" id="UP001555826">
    <property type="component" value="Unassembled WGS sequence"/>
</dbReference>
<comment type="caution">
    <text evidence="1">The sequence shown here is derived from an EMBL/GenBank/DDBJ whole genome shotgun (WGS) entry which is preliminary data.</text>
</comment>
<dbReference type="InterPro" id="IPR014729">
    <property type="entry name" value="Rossmann-like_a/b/a_fold"/>
</dbReference>
<accession>A0ABV3P8D6</accession>
<evidence type="ECO:0008006" key="3">
    <source>
        <dbReference type="Google" id="ProtNLM"/>
    </source>
</evidence>
<proteinExistence type="predicted"/>
<sequence length="485" mass="53500">MELNDQFLVSAGARPHPDGWLVAQAGRWTLASSPTLPVTPLLDEHGATAGWLLGWVVAPDGEFLHQRPTLPLGEVVAPDGDVEERLYRFAGRWACVLLSGRPRVHLDPAGSLAAVYSEQEEAVASTTTVLHHGDRALGERFGRRTLPPGQFFPAGLTNEPKVHRVLPNHLLDLETWQTRRHWPPAPVERVDDRDTEAVADRQRAIADGVRLTIESIAAHHRVLLPLTAGRDSRLLAAAAHRVLDRCTFVVFAYDDQRASDLAFARGAARRFDLDLRVLPPEPVDERAARTYLDRVGYDANEGKAGDFMLAAGRLPLDHAWLTGFAAEVGRGEYWKASDLPRNPSADELVQLVRLRPEPAYRDALETWRAGTPHQDVEELLDLAYLEMRVGCWASPQLYGAAPFTLSTIPVNRRDVFSAMLQLPTALRAAQRTAPAATALNWPELARLPYGRAPGLRGAPDALARGAQRVRDGAALGTRLRRALRR</sequence>
<dbReference type="EMBL" id="JBFNQN010000009">
    <property type="protein sequence ID" value="MEW9265896.1"/>
    <property type="molecule type" value="Genomic_DNA"/>
</dbReference>
<evidence type="ECO:0000313" key="1">
    <source>
        <dbReference type="EMBL" id="MEW9265896.1"/>
    </source>
</evidence>
<reference evidence="1 2" key="1">
    <citation type="submission" date="2024-07" db="EMBL/GenBank/DDBJ databases">
        <authorList>
            <person name="Thanompreechachai J."/>
            <person name="Duangmal K."/>
        </authorList>
    </citation>
    <scope>NUCLEOTIDE SEQUENCE [LARGE SCALE GENOMIC DNA]</scope>
    <source>
        <strain evidence="1 2">KCTC 19886</strain>
    </source>
</reference>
<dbReference type="SUPFAM" id="SSF52402">
    <property type="entry name" value="Adenine nucleotide alpha hydrolases-like"/>
    <property type="match status" value="1"/>
</dbReference>